<evidence type="ECO:0000313" key="2">
    <source>
        <dbReference type="Proteomes" id="UP001065298"/>
    </source>
</evidence>
<keyword evidence="1" id="KW-0326">Glycosidase</keyword>
<dbReference type="EMBL" id="CM046515">
    <property type="protein sequence ID" value="KAI8649256.1"/>
    <property type="molecule type" value="Genomic_DNA"/>
</dbReference>
<comment type="caution">
    <text evidence="1">The sequence shown here is derived from an EMBL/GenBank/DDBJ whole genome shotgun (WGS) entry which is preliminary data.</text>
</comment>
<dbReference type="Proteomes" id="UP001065298">
    <property type="component" value="Chromosome 13"/>
</dbReference>
<protein>
    <submittedName>
        <fullName evidence="1">Six-hairpin glycosidase</fullName>
    </submittedName>
</protein>
<gene>
    <name evidence="1" type="ORF">NCS57_01462200</name>
</gene>
<keyword evidence="1" id="KW-0378">Hydrolase</keyword>
<evidence type="ECO:0000313" key="1">
    <source>
        <dbReference type="EMBL" id="KAI8649256.1"/>
    </source>
</evidence>
<organism evidence="1 2">
    <name type="scientific">Fusarium keratoplasticum</name>
    <dbReference type="NCBI Taxonomy" id="1328300"/>
    <lineage>
        <taxon>Eukaryota</taxon>
        <taxon>Fungi</taxon>
        <taxon>Dikarya</taxon>
        <taxon>Ascomycota</taxon>
        <taxon>Pezizomycotina</taxon>
        <taxon>Sordariomycetes</taxon>
        <taxon>Hypocreomycetidae</taxon>
        <taxon>Hypocreales</taxon>
        <taxon>Nectriaceae</taxon>
        <taxon>Fusarium</taxon>
        <taxon>Fusarium solani species complex</taxon>
    </lineage>
</organism>
<sequence>MAPLNFDTSWIWHPGWIENASASAGGFVDFRKTFSLDRVPAIPVKIHISADTRYKLYINSRIVAAGPVKGDQQLWFFDELDVQPYLKPGENHIAIRVLRFYYSTLLATSFPRTPTPGLFVRHAPSDDPLVQSINFETNESWETSIDLTAHLPKSKFDHFLHVFEDIKREPGQQPKWVPAAPQKFLVDFGLSRPWRLSPRMIPYPRLERTCIQAINNIRSSVPFESWKKHLVQQAARGLREGILLPARSTHHVELEFKYHATANVEFQFLRPKSSGSELSITYSECYEDGPVTSTGPRFKTDRCDYSKQLIGPSDCYVFGGPLDPTAATRRYEAEEMEEVYAPFHFRTFRFISMDIQVASDSDLVLLGVNLTKTNYPLQVVSELNVPGDMSWAKELWTVSLRTLENCMHDCYEDCPFYEQLQYAMDTRSSALFTYCVSGDDRLARQAIVQLHNSFQPAVGLTSSRAPCHHLQIIPHFSLFWISMVADHHEYFGDAEFVSQFFPVCHAVLETFHRRIDAGTGLVRHAESPGEWHFVDWTEAWKPFGIPTAAGRTGFLTFTSCLYAYTLRRLAGLMIAIGRDGLVSEYSSRADALAQAVRNHCFDGEFFTDGLAKQAASTDYSQHSQVWAILSGAAAPDASAIQFLTRSLAAAGDVAPEAEGKGLVFTPTSTAMPFYTLRALSMVGGDAYDAHFTSFWDPWRAQLSQNLTTWVEDSVTQRSDCHAWGSLPLYEFIAEVAGLSPAAPGWATVSFKPRLNLFRELDVKVPVGGHLGSRVVRVQWSTDEETAAVKVTLSLDKWDSSDVNIPMLLQLPDRDETVTLQESIELTVKRPDVTG</sequence>
<keyword evidence="2" id="KW-1185">Reference proteome</keyword>
<name>A0ACC0QER8_9HYPO</name>
<reference evidence="1" key="1">
    <citation type="submission" date="2022-06" db="EMBL/GenBank/DDBJ databases">
        <title>Fusarium solani species complex genomes reveal bases of compartmentalisation and animal pathogenesis.</title>
        <authorList>
            <person name="Tsai I.J."/>
        </authorList>
    </citation>
    <scope>NUCLEOTIDE SEQUENCE</scope>
    <source>
        <strain evidence="1">Fu6.1</strain>
    </source>
</reference>
<accession>A0ACC0QER8</accession>
<proteinExistence type="predicted"/>